<gene>
    <name evidence="1" type="ORF">N3K66_008620</name>
</gene>
<protein>
    <submittedName>
        <fullName evidence="1">Uncharacterized protein</fullName>
    </submittedName>
</protein>
<comment type="caution">
    <text evidence="1">The sequence shown here is derived from an EMBL/GenBank/DDBJ whole genome shotgun (WGS) entry which is preliminary data.</text>
</comment>
<reference evidence="1" key="1">
    <citation type="submission" date="2022-10" db="EMBL/GenBank/DDBJ databases">
        <title>Complete Genome of Trichothecium roseum strain YXFP-22015, a Plant Pathogen Isolated from Citrus.</title>
        <authorList>
            <person name="Wang Y."/>
            <person name="Zhu L."/>
        </authorList>
    </citation>
    <scope>NUCLEOTIDE SEQUENCE</scope>
    <source>
        <strain evidence="1">YXFP-22015</strain>
    </source>
</reference>
<proteinExistence type="predicted"/>
<dbReference type="EMBL" id="CM047948">
    <property type="protein sequence ID" value="KAI9896448.1"/>
    <property type="molecule type" value="Genomic_DNA"/>
</dbReference>
<dbReference type="Proteomes" id="UP001163324">
    <property type="component" value="Chromosome 9"/>
</dbReference>
<organism evidence="1 2">
    <name type="scientific">Trichothecium roseum</name>
    <dbReference type="NCBI Taxonomy" id="47278"/>
    <lineage>
        <taxon>Eukaryota</taxon>
        <taxon>Fungi</taxon>
        <taxon>Dikarya</taxon>
        <taxon>Ascomycota</taxon>
        <taxon>Pezizomycotina</taxon>
        <taxon>Sordariomycetes</taxon>
        <taxon>Hypocreomycetidae</taxon>
        <taxon>Hypocreales</taxon>
        <taxon>Hypocreales incertae sedis</taxon>
        <taxon>Trichothecium</taxon>
    </lineage>
</organism>
<accession>A0ACC0UQQ3</accession>
<keyword evidence="2" id="KW-1185">Reference proteome</keyword>
<sequence>MPERNIQHLTVSTFQSSWIEGKEARSPQVPIAISPSRIRSRNTPYFCTQSTSLNEPSLAPQSWTISSYSSAISQILHGASFLGSFSFTTLRPLHLFEREINLSPSLSKALPQLNTSICFESRCSALLYHR</sequence>
<name>A0ACC0UQQ3_9HYPO</name>
<evidence type="ECO:0000313" key="1">
    <source>
        <dbReference type="EMBL" id="KAI9896448.1"/>
    </source>
</evidence>
<evidence type="ECO:0000313" key="2">
    <source>
        <dbReference type="Proteomes" id="UP001163324"/>
    </source>
</evidence>